<evidence type="ECO:0000313" key="2">
    <source>
        <dbReference type="EMBL" id="QJI03786.1"/>
    </source>
</evidence>
<dbReference type="AlphaFoldDB" id="A0A6H1ZXQ6"/>
<dbReference type="EMBL" id="MT144362">
    <property type="protein sequence ID" value="QJA52716.1"/>
    <property type="molecule type" value="Genomic_DNA"/>
</dbReference>
<organism evidence="1">
    <name type="scientific">viral metagenome</name>
    <dbReference type="NCBI Taxonomy" id="1070528"/>
    <lineage>
        <taxon>unclassified sequences</taxon>
        <taxon>metagenomes</taxon>
        <taxon>organismal metagenomes</taxon>
    </lineage>
</organism>
<protein>
    <submittedName>
        <fullName evidence="1">Uncharacterized protein</fullName>
    </submittedName>
</protein>
<sequence>MEILYQGNAPLASNVAEITAIYRNNRILIFEGIPGKRLLQTIEPETESWVHFLKFVKGTLNTATPKIPGLRGINAAILRLAVKP</sequence>
<name>A0A6H1ZXQ6_9ZZZZ</name>
<accession>A0A6H1ZXQ6</accession>
<gene>
    <name evidence="1" type="ORF">TM448A02920_0006</name>
    <name evidence="2" type="ORF">TM448B04984_0005</name>
</gene>
<evidence type="ECO:0000313" key="1">
    <source>
        <dbReference type="EMBL" id="QJA52716.1"/>
    </source>
</evidence>
<proteinExistence type="predicted"/>
<dbReference type="EMBL" id="MT145119">
    <property type="protein sequence ID" value="QJI03786.1"/>
    <property type="molecule type" value="Genomic_DNA"/>
</dbReference>
<reference evidence="1" key="1">
    <citation type="submission" date="2020-03" db="EMBL/GenBank/DDBJ databases">
        <title>The deep terrestrial virosphere.</title>
        <authorList>
            <person name="Holmfeldt K."/>
            <person name="Nilsson E."/>
            <person name="Simone D."/>
            <person name="Lopez-Fernandez M."/>
            <person name="Wu X."/>
            <person name="de Brujin I."/>
            <person name="Lundin D."/>
            <person name="Andersson A."/>
            <person name="Bertilsson S."/>
            <person name="Dopson M."/>
        </authorList>
    </citation>
    <scope>NUCLEOTIDE SEQUENCE</scope>
    <source>
        <strain evidence="1">TM448A02920</strain>
        <strain evidence="2">TM448B04984</strain>
    </source>
</reference>